<gene>
    <name evidence="3" type="ORF">CG419_07470</name>
</gene>
<dbReference type="AlphaFoldDB" id="A0AAC9Y0M7"/>
<feature type="transmembrane region" description="Helical" evidence="1">
    <location>
        <begin position="84"/>
        <end position="106"/>
    </location>
</feature>
<feature type="transmembrane region" description="Helical" evidence="1">
    <location>
        <begin position="39"/>
        <end position="64"/>
    </location>
</feature>
<keyword evidence="1" id="KW-1133">Transmembrane helix</keyword>
<name>A0AAC9Y0M7_LATCU</name>
<organism evidence="3 4">
    <name type="scientific">Latilactobacillus curvatus</name>
    <name type="common">Lactobacillus curvatus</name>
    <dbReference type="NCBI Taxonomy" id="28038"/>
    <lineage>
        <taxon>Bacteria</taxon>
        <taxon>Bacillati</taxon>
        <taxon>Bacillota</taxon>
        <taxon>Bacilli</taxon>
        <taxon>Lactobacillales</taxon>
        <taxon>Lactobacillaceae</taxon>
        <taxon>Latilactobacillus</taxon>
    </lineage>
</organism>
<feature type="domain" description="Sensor histidine kinase NatK-like C-terminal" evidence="2">
    <location>
        <begin position="344"/>
        <end position="444"/>
    </location>
</feature>
<feature type="transmembrane region" description="Helical" evidence="1">
    <location>
        <begin position="6"/>
        <end position="27"/>
    </location>
</feature>
<dbReference type="PANTHER" id="PTHR40448:SF1">
    <property type="entry name" value="TWO-COMPONENT SENSOR HISTIDINE KINASE"/>
    <property type="match status" value="1"/>
</dbReference>
<dbReference type="SUPFAM" id="SSF55874">
    <property type="entry name" value="ATPase domain of HSP90 chaperone/DNA topoisomerase II/histidine kinase"/>
    <property type="match status" value="1"/>
</dbReference>
<dbReference type="Proteomes" id="UP000199749">
    <property type="component" value="Chromosome"/>
</dbReference>
<evidence type="ECO:0000313" key="3">
    <source>
        <dbReference type="EMBL" id="ASN60494.1"/>
    </source>
</evidence>
<dbReference type="InterPro" id="IPR032834">
    <property type="entry name" value="NatK-like_C"/>
</dbReference>
<evidence type="ECO:0000259" key="2">
    <source>
        <dbReference type="Pfam" id="PF14501"/>
    </source>
</evidence>
<dbReference type="EMBL" id="CP022474">
    <property type="protein sequence ID" value="ASN60494.1"/>
    <property type="molecule type" value="Genomic_DNA"/>
</dbReference>
<dbReference type="InterPro" id="IPR036890">
    <property type="entry name" value="HATPase_C_sf"/>
</dbReference>
<dbReference type="PANTHER" id="PTHR40448">
    <property type="entry name" value="TWO-COMPONENT SENSOR HISTIDINE KINASE"/>
    <property type="match status" value="1"/>
</dbReference>
<evidence type="ECO:0000256" key="1">
    <source>
        <dbReference type="SAM" id="Phobius"/>
    </source>
</evidence>
<feature type="transmembrane region" description="Helical" evidence="1">
    <location>
        <begin position="127"/>
        <end position="146"/>
    </location>
</feature>
<dbReference type="GO" id="GO:0042802">
    <property type="term" value="F:identical protein binding"/>
    <property type="evidence" value="ECO:0007669"/>
    <property type="project" value="TreeGrafter"/>
</dbReference>
<reference evidence="3 4" key="1">
    <citation type="submission" date="2017-07" db="EMBL/GenBank/DDBJ databases">
        <title>Lactobacillus curvatus MRS6 whole genome.</title>
        <authorList>
            <person name="Jans C."/>
            <person name="Lagler S."/>
            <person name="Lacroix C."/>
            <person name="Meile L."/>
            <person name="Stevens M.J.A."/>
        </authorList>
    </citation>
    <scope>NUCLEOTIDE SEQUENCE [LARGE SCALE GENOMIC DNA]</scope>
    <source>
        <strain evidence="3 4">MRS6</strain>
    </source>
</reference>
<sequence length="448" mass="51095">MLYTDIWVSLLQNFVAILLIFLMYRYVQRKITFKRIVKDILITAIFAILYLFSSDASLLVMVLVRLGWHFHQQKENKIKTTDTANLILIIVIQLLLVAVGTVISQFSISIIKHDFSAKILSNKATEITLWGIFIAALLDGLFLILLKNNRPKLQRLNQEITEFSLENQYFKFTFGLFLAIQVVLAIGNLQGITATILLTIIIIFGVLIGMTIWQVILFLKAYSIRQEANDQFARNQQLQEYLVNIEQQYTELRRFKHDYQNILLSLESFAEKGDQQQFKAYYQELLAQRPIQNEIQGAVIAQLDYLKNDPIRGLVIQKFLAAKQASVALKFEITEPIELPTNNLLTVIRIIGILLDNAIEQAVQETDKLVSCAFLQSEGLIEITIENAASQVKAIQDFSKLGYSTKGVGRGTGLANVQDLIAKQTNLFLETQIDNRKLRQTLMITEET</sequence>
<feature type="transmembrane region" description="Helical" evidence="1">
    <location>
        <begin position="169"/>
        <end position="189"/>
    </location>
</feature>
<feature type="transmembrane region" description="Helical" evidence="1">
    <location>
        <begin position="196"/>
        <end position="219"/>
    </location>
</feature>
<keyword evidence="1" id="KW-0812">Transmembrane</keyword>
<dbReference type="Pfam" id="PF14501">
    <property type="entry name" value="HATPase_c_5"/>
    <property type="match status" value="1"/>
</dbReference>
<keyword evidence="1" id="KW-0472">Membrane</keyword>
<protein>
    <recommendedName>
        <fullName evidence="2">Sensor histidine kinase NatK-like C-terminal domain-containing protein</fullName>
    </recommendedName>
</protein>
<proteinExistence type="predicted"/>
<dbReference type="RefSeq" id="WP_089556932.1">
    <property type="nucleotide sequence ID" value="NZ_CP022474.1"/>
</dbReference>
<dbReference type="Gene3D" id="3.30.565.10">
    <property type="entry name" value="Histidine kinase-like ATPase, C-terminal domain"/>
    <property type="match status" value="1"/>
</dbReference>
<evidence type="ECO:0000313" key="4">
    <source>
        <dbReference type="Proteomes" id="UP000199749"/>
    </source>
</evidence>
<accession>A0AAC9Y0M7</accession>